<name>A0ABR2YI59_9CHLO</name>
<dbReference type="Proteomes" id="UP001491310">
    <property type="component" value="Unassembled WGS sequence"/>
</dbReference>
<feature type="compositionally biased region" description="Basic and acidic residues" evidence="15">
    <location>
        <begin position="549"/>
        <end position="571"/>
    </location>
</feature>
<evidence type="ECO:0000259" key="16">
    <source>
        <dbReference type="Pfam" id="PF01764"/>
    </source>
</evidence>
<accession>A0ABR2YI59</accession>
<evidence type="ECO:0000256" key="15">
    <source>
        <dbReference type="SAM" id="MobiDB-lite"/>
    </source>
</evidence>
<keyword evidence="6" id="KW-0479">Metal-binding</keyword>
<dbReference type="CDD" id="cd00519">
    <property type="entry name" value="Lipase_3"/>
    <property type="match status" value="1"/>
</dbReference>
<sequence>MAGRAGPVAKAKVGRWVARTVHAAIEGIAFLWTVPGFRYFLAANSVALCYFLGPKKSTAVALNSALLCAGGKFVQVLFTTAKEKYPEDKQELGSIWDYDPPSDMAGSGAWVVLRELATTMNSANEVFPELKDLETLPMHDMALRLCFLFDHYDKNPVCDQISDRESVDEARLEHLGEMLWYADMAYEGESERTLHDRLVKKGFGLAHVKLTSTWAEHCPAYYVALNLQDKIMLISVRGTAQVEDVVTDLTALPKEFGDTGHLVHSGMLASAEWLSDRLSCIAQGLHEAGYKIITVGHSLGAGAAALLTMMLKSRGVERSQCYAFACPPCVDRCLAADCKDYIFSVALRDDVVMRFSPQALAQLHEKLRTYDVEPAMQADDLRPALQTMVHIYHVVEAVQNTKFPGFGKNVDEEGRSAEQKAKEGEQKREEVEEDEEELQQYTPHIPGTVLYLHRTKDGGIGRALVDGTFEALQSIRLSASMITDHLANSYYEGLGRENLTHKTFIEEGKMPAPETGKGASGEEGEQEGDEGEKAEEDEGEGGDGAESGGGEKGDAKSNSDQHGDGEKDGGG</sequence>
<organism evidence="17 18">
    <name type="scientific">Coccomyxa subellipsoidea</name>
    <dbReference type="NCBI Taxonomy" id="248742"/>
    <lineage>
        <taxon>Eukaryota</taxon>
        <taxon>Viridiplantae</taxon>
        <taxon>Chlorophyta</taxon>
        <taxon>core chlorophytes</taxon>
        <taxon>Trebouxiophyceae</taxon>
        <taxon>Trebouxiophyceae incertae sedis</taxon>
        <taxon>Coccomyxaceae</taxon>
        <taxon>Coccomyxa</taxon>
    </lineage>
</organism>
<dbReference type="InterPro" id="IPR029058">
    <property type="entry name" value="AB_hydrolase_fold"/>
</dbReference>
<feature type="region of interest" description="Disordered" evidence="15">
    <location>
        <begin position="504"/>
        <end position="571"/>
    </location>
</feature>
<feature type="compositionally biased region" description="Acidic residues" evidence="15">
    <location>
        <begin position="522"/>
        <end position="543"/>
    </location>
</feature>
<evidence type="ECO:0000256" key="12">
    <source>
        <dbReference type="ARBA" id="ARBA00023136"/>
    </source>
</evidence>
<dbReference type="InterPro" id="IPR052214">
    <property type="entry name" value="DAG_Lipase-Related"/>
</dbReference>
<dbReference type="PANTHER" id="PTHR45792:SF8">
    <property type="entry name" value="DIACYLGLYCEROL LIPASE-ALPHA"/>
    <property type="match status" value="1"/>
</dbReference>
<keyword evidence="11" id="KW-0443">Lipid metabolism</keyword>
<feature type="compositionally biased region" description="Basic and acidic residues" evidence="15">
    <location>
        <begin position="409"/>
        <end position="430"/>
    </location>
</feature>
<evidence type="ECO:0000256" key="14">
    <source>
        <dbReference type="ARBA" id="ARBA00026104"/>
    </source>
</evidence>
<keyword evidence="10" id="KW-1133">Transmembrane helix</keyword>
<dbReference type="EMBL" id="JALJOT010000011">
    <property type="protein sequence ID" value="KAK9905494.1"/>
    <property type="molecule type" value="Genomic_DNA"/>
</dbReference>
<comment type="catalytic activity">
    <reaction evidence="13">
        <text>a 1,2-diacyl-sn-glycerol + H2O = a 2-acylglycerol + a fatty acid + H(+)</text>
        <dbReference type="Rhea" id="RHEA:33275"/>
        <dbReference type="ChEBI" id="CHEBI:15377"/>
        <dbReference type="ChEBI" id="CHEBI:15378"/>
        <dbReference type="ChEBI" id="CHEBI:17389"/>
        <dbReference type="ChEBI" id="CHEBI:17815"/>
        <dbReference type="ChEBI" id="CHEBI:28868"/>
        <dbReference type="EC" id="3.1.1.116"/>
    </reaction>
    <physiologicalReaction direction="left-to-right" evidence="13">
        <dbReference type="Rhea" id="RHEA:33276"/>
    </physiologicalReaction>
</comment>
<evidence type="ECO:0000313" key="17">
    <source>
        <dbReference type="EMBL" id="KAK9905494.1"/>
    </source>
</evidence>
<proteinExistence type="predicted"/>
<dbReference type="SUPFAM" id="SSF53474">
    <property type="entry name" value="alpha/beta-Hydrolases"/>
    <property type="match status" value="1"/>
</dbReference>
<keyword evidence="8" id="KW-0106">Calcium</keyword>
<dbReference type="InterPro" id="IPR002921">
    <property type="entry name" value="Fungal_lipase-type"/>
</dbReference>
<keyword evidence="7" id="KW-0378">Hydrolase</keyword>
<evidence type="ECO:0000256" key="10">
    <source>
        <dbReference type="ARBA" id="ARBA00022989"/>
    </source>
</evidence>
<feature type="domain" description="Fungal lipase-type" evidence="16">
    <location>
        <begin position="234"/>
        <end position="358"/>
    </location>
</feature>
<keyword evidence="18" id="KW-1185">Reference proteome</keyword>
<dbReference type="PANTHER" id="PTHR45792">
    <property type="entry name" value="DIACYLGLYCEROL LIPASE HOMOLOG-RELATED"/>
    <property type="match status" value="1"/>
</dbReference>
<evidence type="ECO:0000256" key="2">
    <source>
        <dbReference type="ARBA" id="ARBA00004651"/>
    </source>
</evidence>
<evidence type="ECO:0000256" key="6">
    <source>
        <dbReference type="ARBA" id="ARBA00022723"/>
    </source>
</evidence>
<feature type="region of interest" description="Disordered" evidence="15">
    <location>
        <begin position="406"/>
        <end position="442"/>
    </location>
</feature>
<evidence type="ECO:0000256" key="5">
    <source>
        <dbReference type="ARBA" id="ARBA00022692"/>
    </source>
</evidence>
<keyword evidence="4" id="KW-0597">Phosphoprotein</keyword>
<dbReference type="Gene3D" id="3.40.50.1820">
    <property type="entry name" value="alpha/beta hydrolase"/>
    <property type="match status" value="1"/>
</dbReference>
<comment type="cofactor">
    <cofactor evidence="1">
        <name>Ca(2+)</name>
        <dbReference type="ChEBI" id="CHEBI:29108"/>
    </cofactor>
</comment>
<evidence type="ECO:0000256" key="13">
    <source>
        <dbReference type="ARBA" id="ARBA00024531"/>
    </source>
</evidence>
<evidence type="ECO:0000256" key="7">
    <source>
        <dbReference type="ARBA" id="ARBA00022801"/>
    </source>
</evidence>
<evidence type="ECO:0000256" key="9">
    <source>
        <dbReference type="ARBA" id="ARBA00022963"/>
    </source>
</evidence>
<dbReference type="EC" id="3.1.1.116" evidence="14"/>
<evidence type="ECO:0000313" key="18">
    <source>
        <dbReference type="Proteomes" id="UP001491310"/>
    </source>
</evidence>
<keyword evidence="12" id="KW-0472">Membrane</keyword>
<evidence type="ECO:0000256" key="1">
    <source>
        <dbReference type="ARBA" id="ARBA00001913"/>
    </source>
</evidence>
<evidence type="ECO:0000256" key="4">
    <source>
        <dbReference type="ARBA" id="ARBA00022553"/>
    </source>
</evidence>
<comment type="subcellular location">
    <subcellularLocation>
        <location evidence="2">Cell membrane</location>
        <topology evidence="2">Multi-pass membrane protein</topology>
    </subcellularLocation>
</comment>
<evidence type="ECO:0000256" key="11">
    <source>
        <dbReference type="ARBA" id="ARBA00023098"/>
    </source>
</evidence>
<comment type="caution">
    <text evidence="17">The sequence shown here is derived from an EMBL/GenBank/DDBJ whole genome shotgun (WGS) entry which is preliminary data.</text>
</comment>
<reference evidence="17 18" key="1">
    <citation type="journal article" date="2024" name="Nat. Commun.">
        <title>Phylogenomics reveals the evolutionary origins of lichenization in chlorophyte algae.</title>
        <authorList>
            <person name="Puginier C."/>
            <person name="Libourel C."/>
            <person name="Otte J."/>
            <person name="Skaloud P."/>
            <person name="Haon M."/>
            <person name="Grisel S."/>
            <person name="Petersen M."/>
            <person name="Berrin J.G."/>
            <person name="Delaux P.M."/>
            <person name="Dal Grande F."/>
            <person name="Keller J."/>
        </authorList>
    </citation>
    <scope>NUCLEOTIDE SEQUENCE [LARGE SCALE GENOMIC DNA]</scope>
    <source>
        <strain evidence="17 18">SAG 216-7</strain>
    </source>
</reference>
<gene>
    <name evidence="17" type="ORF">WJX75_000901</name>
</gene>
<keyword evidence="3" id="KW-1003">Cell membrane</keyword>
<protein>
    <recommendedName>
        <fullName evidence="14">sn-1-specific diacylglycerol lipase</fullName>
        <ecNumber evidence="14">3.1.1.116</ecNumber>
    </recommendedName>
</protein>
<keyword evidence="5" id="KW-0812">Transmembrane</keyword>
<keyword evidence="9" id="KW-0442">Lipid degradation</keyword>
<dbReference type="Pfam" id="PF01764">
    <property type="entry name" value="Lipase_3"/>
    <property type="match status" value="1"/>
</dbReference>
<evidence type="ECO:0000256" key="8">
    <source>
        <dbReference type="ARBA" id="ARBA00022837"/>
    </source>
</evidence>
<evidence type="ECO:0000256" key="3">
    <source>
        <dbReference type="ARBA" id="ARBA00022475"/>
    </source>
</evidence>